<dbReference type="Pfam" id="PF07980">
    <property type="entry name" value="SusD_RagB"/>
    <property type="match status" value="1"/>
</dbReference>
<dbReference type="SUPFAM" id="SSF48452">
    <property type="entry name" value="TPR-like"/>
    <property type="match status" value="1"/>
</dbReference>
<dbReference type="EMBL" id="FTOR01000010">
    <property type="protein sequence ID" value="SIT31672.1"/>
    <property type="molecule type" value="Genomic_DNA"/>
</dbReference>
<dbReference type="GO" id="GO:0009279">
    <property type="term" value="C:cell outer membrane"/>
    <property type="evidence" value="ECO:0007669"/>
    <property type="project" value="UniProtKB-SubCell"/>
</dbReference>
<proteinExistence type="inferred from homology"/>
<organism evidence="7 8">
    <name type="scientific">Filimonas lacunae</name>
    <dbReference type="NCBI Taxonomy" id="477680"/>
    <lineage>
        <taxon>Bacteria</taxon>
        <taxon>Pseudomonadati</taxon>
        <taxon>Bacteroidota</taxon>
        <taxon>Chitinophagia</taxon>
        <taxon>Chitinophagales</taxon>
        <taxon>Chitinophagaceae</taxon>
        <taxon>Filimonas</taxon>
    </lineage>
</organism>
<evidence type="ECO:0000313" key="8">
    <source>
        <dbReference type="Proteomes" id="UP000186917"/>
    </source>
</evidence>
<evidence type="ECO:0000256" key="2">
    <source>
        <dbReference type="ARBA" id="ARBA00006275"/>
    </source>
</evidence>
<comment type="subcellular location">
    <subcellularLocation>
        <location evidence="1">Cell outer membrane</location>
    </subcellularLocation>
</comment>
<evidence type="ECO:0000256" key="5">
    <source>
        <dbReference type="ARBA" id="ARBA00023237"/>
    </source>
</evidence>
<accession>A0A173MAH6</accession>
<evidence type="ECO:0000256" key="1">
    <source>
        <dbReference type="ARBA" id="ARBA00004442"/>
    </source>
</evidence>
<feature type="domain" description="RagB/SusD" evidence="6">
    <location>
        <begin position="490"/>
        <end position="552"/>
    </location>
</feature>
<reference evidence="8" key="1">
    <citation type="submission" date="2017-01" db="EMBL/GenBank/DDBJ databases">
        <authorList>
            <person name="Varghese N."/>
            <person name="Submissions S."/>
        </authorList>
    </citation>
    <scope>NUCLEOTIDE SEQUENCE [LARGE SCALE GENOMIC DNA]</scope>
    <source>
        <strain evidence="8">DSM 21054</strain>
    </source>
</reference>
<dbReference type="OrthoDB" id="1035036at2"/>
<evidence type="ECO:0000313" key="7">
    <source>
        <dbReference type="EMBL" id="SIT31672.1"/>
    </source>
</evidence>
<evidence type="ECO:0000256" key="3">
    <source>
        <dbReference type="ARBA" id="ARBA00022729"/>
    </source>
</evidence>
<dbReference type="InterPro" id="IPR011990">
    <property type="entry name" value="TPR-like_helical_dom_sf"/>
</dbReference>
<name>A0A173MAH6_9BACT</name>
<dbReference type="Gene3D" id="1.25.40.390">
    <property type="match status" value="1"/>
</dbReference>
<gene>
    <name evidence="7" type="ORF">SAMN05421788_110252</name>
</gene>
<dbReference type="Proteomes" id="UP000186917">
    <property type="component" value="Unassembled WGS sequence"/>
</dbReference>
<sequence>MLLPVVALLAASCKKMFDVKPEQVVDQTQMYRNVNDADAAILGLYGKLMNLAKQHVVLNELRADLMDVTDNANDALKQVTLNNVASNNTYADPRAYYQVILNCNDVIKNFQIMVANKKFTRDEFNQRYGDVVALRSWVYLQAGIQYGTVPYVTSALETIDDVKDESKFPRLSLDKLIDTLIKVTDSIPYKDVYVTGSSLVTTIDGYNTGKFFINKKCLLGDLYLWRSAFTKSDIDARLAAGYYKQVMETGGNGDYDTYRIKWSEVTTNNDIAVGYWNDGRVNQYSENMLVDDNDYGWRSIFARGQDALYNTEWIWMLYFNASFSPENPFIDLFSNRGGSYLVKPSQAAIDGWDAQVQSDNNFPYDARKRLTYKTLDGQPVIMKYLYNYVDETTYLPTSLLNKPGKWFLYRAAQLHLHYAEAANRDGRHKIAYALVNNGLSYNFDNSPGAGTKRDVTNTQQTFDPETAYQFDARYGDNPTFRAPWHRNVGIRGRAHLKALPVNGADSTTLIENMIVDESGLELAYEGSRWADLLRIAIRRNEPAFVADKVYNKLVKDGNGSAAATRARLLAKDWFLPFKWE</sequence>
<dbReference type="InterPro" id="IPR012944">
    <property type="entry name" value="SusD_RagB_dom"/>
</dbReference>
<keyword evidence="8" id="KW-1185">Reference proteome</keyword>
<dbReference type="KEGG" id="fln:FLA_0512"/>
<keyword evidence="5" id="KW-0998">Cell outer membrane</keyword>
<protein>
    <submittedName>
        <fullName evidence="7">SusD family protein</fullName>
    </submittedName>
</protein>
<dbReference type="AlphaFoldDB" id="A0A173MAH6"/>
<keyword evidence="3" id="KW-0732">Signal</keyword>
<dbReference type="STRING" id="477680.SAMN05421788_110252"/>
<comment type="similarity">
    <text evidence="2">Belongs to the SusD family.</text>
</comment>
<evidence type="ECO:0000256" key="4">
    <source>
        <dbReference type="ARBA" id="ARBA00023136"/>
    </source>
</evidence>
<keyword evidence="4" id="KW-0472">Membrane</keyword>
<evidence type="ECO:0000259" key="6">
    <source>
        <dbReference type="Pfam" id="PF07980"/>
    </source>
</evidence>